<evidence type="ECO:0000256" key="1">
    <source>
        <dbReference type="SAM" id="MobiDB-lite"/>
    </source>
</evidence>
<feature type="region of interest" description="Disordered" evidence="1">
    <location>
        <begin position="113"/>
        <end position="142"/>
    </location>
</feature>
<dbReference type="Pfam" id="PF14338">
    <property type="entry name" value="Mrr_N"/>
    <property type="match status" value="1"/>
</dbReference>
<evidence type="ECO:0000313" key="4">
    <source>
        <dbReference type="EMBL" id="GGD44682.1"/>
    </source>
</evidence>
<dbReference type="InterPro" id="IPR007560">
    <property type="entry name" value="Restrct_endonuc_IV_Mrr"/>
</dbReference>
<name>A0ABQ1QT01_9RHOB</name>
<evidence type="ECO:0000259" key="3">
    <source>
        <dbReference type="Pfam" id="PF14338"/>
    </source>
</evidence>
<dbReference type="InterPro" id="IPR025745">
    <property type="entry name" value="Mrr-like_N_dom"/>
</dbReference>
<dbReference type="InterPro" id="IPR011856">
    <property type="entry name" value="tRNA_endonuc-like_dom_sf"/>
</dbReference>
<evidence type="ECO:0000259" key="2">
    <source>
        <dbReference type="Pfam" id="PF04471"/>
    </source>
</evidence>
<dbReference type="GO" id="GO:0004519">
    <property type="term" value="F:endonuclease activity"/>
    <property type="evidence" value="ECO:0007669"/>
    <property type="project" value="UniProtKB-KW"/>
</dbReference>
<gene>
    <name evidence="4" type="ORF">GCM10011358_30550</name>
</gene>
<dbReference type="InterPro" id="IPR052906">
    <property type="entry name" value="Type_IV_Methyl-Rstrct_Enzyme"/>
</dbReference>
<keyword evidence="4" id="KW-0540">Nuclease</keyword>
<dbReference type="SUPFAM" id="SSF52980">
    <property type="entry name" value="Restriction endonuclease-like"/>
    <property type="match status" value="1"/>
</dbReference>
<dbReference type="Proteomes" id="UP000617355">
    <property type="component" value="Unassembled WGS sequence"/>
</dbReference>
<protein>
    <submittedName>
        <fullName evidence="4">Restriction endonuclease</fullName>
    </submittedName>
</protein>
<dbReference type="Gene3D" id="3.40.1350.10">
    <property type="match status" value="1"/>
</dbReference>
<feature type="domain" description="Restriction system protein Mrr-like N-terminal" evidence="3">
    <location>
        <begin position="6"/>
        <end position="90"/>
    </location>
</feature>
<dbReference type="Pfam" id="PF04471">
    <property type="entry name" value="Mrr_cat"/>
    <property type="match status" value="1"/>
</dbReference>
<dbReference type="EMBL" id="BMGI01000005">
    <property type="protein sequence ID" value="GGD44682.1"/>
    <property type="molecule type" value="Genomic_DNA"/>
</dbReference>
<reference evidence="5" key="1">
    <citation type="journal article" date="2019" name="Int. J. Syst. Evol. Microbiol.">
        <title>The Global Catalogue of Microorganisms (GCM) 10K type strain sequencing project: providing services to taxonomists for standard genome sequencing and annotation.</title>
        <authorList>
            <consortium name="The Broad Institute Genomics Platform"/>
            <consortium name="The Broad Institute Genome Sequencing Center for Infectious Disease"/>
            <person name="Wu L."/>
            <person name="Ma J."/>
        </authorList>
    </citation>
    <scope>NUCLEOTIDE SEQUENCE [LARGE SCALE GENOMIC DNA]</scope>
    <source>
        <strain evidence="5">CGMCC 1.12922</strain>
    </source>
</reference>
<organism evidence="4 5">
    <name type="scientific">Sinisalibacter lacisalsi</name>
    <dbReference type="NCBI Taxonomy" id="1526570"/>
    <lineage>
        <taxon>Bacteria</taxon>
        <taxon>Pseudomonadati</taxon>
        <taxon>Pseudomonadota</taxon>
        <taxon>Alphaproteobacteria</taxon>
        <taxon>Rhodobacterales</taxon>
        <taxon>Roseobacteraceae</taxon>
        <taxon>Sinisalibacter</taxon>
    </lineage>
</organism>
<dbReference type="PANTHER" id="PTHR30015">
    <property type="entry name" value="MRR RESTRICTION SYSTEM PROTEIN"/>
    <property type="match status" value="1"/>
</dbReference>
<proteinExistence type="predicted"/>
<keyword evidence="4" id="KW-0378">Hydrolase</keyword>
<keyword evidence="5" id="KW-1185">Reference proteome</keyword>
<accession>A0ABQ1QT01</accession>
<dbReference type="PANTHER" id="PTHR30015:SF7">
    <property type="entry name" value="TYPE IV METHYL-DIRECTED RESTRICTION ENZYME ECOKMRR"/>
    <property type="match status" value="1"/>
</dbReference>
<comment type="caution">
    <text evidence="4">The sequence shown here is derived from an EMBL/GenBank/DDBJ whole genome shotgun (WGS) entry which is preliminary data.</text>
</comment>
<keyword evidence="4" id="KW-0255">Endonuclease</keyword>
<feature type="domain" description="Restriction endonuclease type IV Mrr" evidence="2">
    <location>
        <begin position="167"/>
        <end position="288"/>
    </location>
</feature>
<dbReference type="InterPro" id="IPR011335">
    <property type="entry name" value="Restrct_endonuc-II-like"/>
</dbReference>
<evidence type="ECO:0000313" key="5">
    <source>
        <dbReference type="Proteomes" id="UP000617355"/>
    </source>
</evidence>
<sequence length="312" mass="33904">MPVPSYETLMLPVLTMFDAGARNVADCVPQIKTQFQIADEEAGELLPSGRVTVLQSRTHWARTYLSKAGLLTSPKRNLHVITDRGRAVLAQNPPKIDNAFLAQFEEFEAWRERATSGPGGTDHGEAAPAGQGAVPRGESAQTPEDAIAAADKVLRAALADELLALLAEVSPQRFERVILDLLAAMGFGRGELSNGHMTKTTGDGGIDGVIHEDALGLDAVYVQAKRYAPDNKISRPDIQRFVGSLTGEGATKGVFVTTSDFSREARDYISRVQHRIVLIDGQRFAHLLIKHGVGVRVRATYTIKTVDEDYFV</sequence>